<gene>
    <name evidence="1" type="ORF">HG543_29020</name>
</gene>
<organism evidence="1 2">
    <name type="scientific">Pyxidicoccus fallax</name>
    <dbReference type="NCBI Taxonomy" id="394095"/>
    <lineage>
        <taxon>Bacteria</taxon>
        <taxon>Pseudomonadati</taxon>
        <taxon>Myxococcota</taxon>
        <taxon>Myxococcia</taxon>
        <taxon>Myxococcales</taxon>
        <taxon>Cystobacterineae</taxon>
        <taxon>Myxococcaceae</taxon>
        <taxon>Pyxidicoccus</taxon>
    </lineage>
</organism>
<evidence type="ECO:0008006" key="3">
    <source>
        <dbReference type="Google" id="ProtNLM"/>
    </source>
</evidence>
<dbReference type="AlphaFoldDB" id="A0A848LM30"/>
<evidence type="ECO:0000313" key="1">
    <source>
        <dbReference type="EMBL" id="NMO18875.1"/>
    </source>
</evidence>
<reference evidence="1 2" key="1">
    <citation type="submission" date="2020-04" db="EMBL/GenBank/DDBJ databases">
        <title>Draft genome of Pyxidicoccus fallax type strain.</title>
        <authorList>
            <person name="Whitworth D.E."/>
        </authorList>
    </citation>
    <scope>NUCLEOTIDE SEQUENCE [LARGE SCALE GENOMIC DNA]</scope>
    <source>
        <strain evidence="1 2">DSM 14698</strain>
    </source>
</reference>
<accession>A0A848LM30</accession>
<dbReference type="RefSeq" id="WP_169348137.1">
    <property type="nucleotide sequence ID" value="NZ_JABBJJ010000158.1"/>
</dbReference>
<comment type="caution">
    <text evidence="1">The sequence shown here is derived from an EMBL/GenBank/DDBJ whole genome shotgun (WGS) entry which is preliminary data.</text>
</comment>
<keyword evidence="2" id="KW-1185">Reference proteome</keyword>
<dbReference type="EMBL" id="JABBJJ010000158">
    <property type="protein sequence ID" value="NMO18875.1"/>
    <property type="molecule type" value="Genomic_DNA"/>
</dbReference>
<dbReference type="Proteomes" id="UP000518300">
    <property type="component" value="Unassembled WGS sequence"/>
</dbReference>
<sequence>MASVYDLILRRLVQGHPEQLLLLLFGPDAPTLVRAVDSSLPQSERRADALLIAEARGERFVVEVELQAQPEAGFARRLLDYTVRAHLREGLPVLPVALYLLPEAEGAPPPYVFGCAGQRVLSFDFQVVRLWEVDFSLPALQAPALMALSVMEQTAGPERATWAEARLRQEPGLSEEERLDLLVVLGSLAARRFGAEWLSQSLRSVMLDWPFWNEAAAEERIKERVRERTRTLLMFARARGMVLPPEAEQRLIELGADRLEQLINQAFVAPDEAATALLQSVAPRNH</sequence>
<evidence type="ECO:0000313" key="2">
    <source>
        <dbReference type="Proteomes" id="UP000518300"/>
    </source>
</evidence>
<dbReference type="PANTHER" id="PTHR34613">
    <property type="entry name" value="SLL0800 PROTEIN"/>
    <property type="match status" value="1"/>
</dbReference>
<protein>
    <recommendedName>
        <fullName evidence="3">Transposase</fullName>
    </recommendedName>
</protein>
<name>A0A848LM30_9BACT</name>
<dbReference type="PANTHER" id="PTHR34613:SF1">
    <property type="entry name" value="SLL6017 PROTEIN"/>
    <property type="match status" value="1"/>
</dbReference>
<proteinExistence type="predicted"/>